<dbReference type="InterPro" id="IPR009057">
    <property type="entry name" value="Homeodomain-like_sf"/>
</dbReference>
<proteinExistence type="inferred from homology"/>
<feature type="domain" description="Putative sugar diacid recognition" evidence="2">
    <location>
        <begin position="6"/>
        <end position="136"/>
    </location>
</feature>
<protein>
    <submittedName>
        <fullName evidence="5">Transcriptional regulator, CdaR</fullName>
    </submittedName>
</protein>
<dbReference type="HOGENOM" id="CLU_043769_1_1_9"/>
<evidence type="ECO:0000259" key="2">
    <source>
        <dbReference type="Pfam" id="PF05651"/>
    </source>
</evidence>
<dbReference type="Gene3D" id="1.10.10.2840">
    <property type="entry name" value="PucR C-terminal helix-turn-helix domain"/>
    <property type="match status" value="1"/>
</dbReference>
<dbReference type="Pfam" id="PF13556">
    <property type="entry name" value="HTH_30"/>
    <property type="match status" value="1"/>
</dbReference>
<feature type="domain" description="CdaR GGDEF-like" evidence="4">
    <location>
        <begin position="147"/>
        <end position="247"/>
    </location>
</feature>
<feature type="domain" description="PucR C-terminal helix-turn-helix" evidence="3">
    <location>
        <begin position="318"/>
        <end position="372"/>
    </location>
</feature>
<dbReference type="Proteomes" id="UP000008467">
    <property type="component" value="Chromosome"/>
</dbReference>
<dbReference type="InterPro" id="IPR042070">
    <property type="entry name" value="PucR_C-HTH_sf"/>
</dbReference>
<dbReference type="InterPro" id="IPR008599">
    <property type="entry name" value="Diacid_rec"/>
</dbReference>
<accession>F2JIT4</accession>
<gene>
    <name evidence="5" type="ordered locus">Clole_0254</name>
</gene>
<evidence type="ECO:0000259" key="4">
    <source>
        <dbReference type="Pfam" id="PF17853"/>
    </source>
</evidence>
<dbReference type="KEGG" id="cle:Clole_0254"/>
<dbReference type="InterPro" id="IPR025736">
    <property type="entry name" value="PucR_C-HTH_dom"/>
</dbReference>
<sequence>MRRISPLTAQVIVDEIGNEIHAHINFMDADGYIIASTDENRIGMLHEGAQKVIREQLECLYVTADMETPTMKAGVNLPIVIHEAIVGVIGITGEVERVVGYGKIVQHMTQIMVEDGLIKDEHRYDRRVRYRFLEEWISGVRNKYNWEFVERGEKLGIDVRRPRRVMIINIATYHQLSVTLQGQEKLEQMETTIRHGVEREGECLYLRMPPKQIVLVPICSNAQMKQIAERLKEKIYSRYEETLLIGIDSNSNNDRIVFKMCEEAEKAANCAVPLVREIVFYDDLYMDLFMNEIPLGSMEEYIRKLFSGQSEEDVEEYMQLIDVYFTYEGSITQAANALYIHKNTLQYKLKKMETITGKDIRTPSEAAAYYIAREFYQRLRKKERLTRI</sequence>
<name>F2JIT4_CELLD</name>
<dbReference type="InterPro" id="IPR041522">
    <property type="entry name" value="CdaR_GGDEF"/>
</dbReference>
<dbReference type="InterPro" id="IPR051448">
    <property type="entry name" value="CdaR-like_regulators"/>
</dbReference>
<keyword evidence="6" id="KW-1185">Reference proteome</keyword>
<dbReference type="PANTHER" id="PTHR33744:SF16">
    <property type="entry name" value="CARBOHYDRATE DIACID REGULATOR"/>
    <property type="match status" value="1"/>
</dbReference>
<dbReference type="EMBL" id="CP002582">
    <property type="protein sequence ID" value="ADZ82006.1"/>
    <property type="molecule type" value="Genomic_DNA"/>
</dbReference>
<dbReference type="RefSeq" id="WP_013655307.1">
    <property type="nucleotide sequence ID" value="NC_015275.1"/>
</dbReference>
<dbReference type="PANTHER" id="PTHR33744">
    <property type="entry name" value="CARBOHYDRATE DIACID REGULATOR"/>
    <property type="match status" value="1"/>
</dbReference>
<reference evidence="5 6" key="1">
    <citation type="journal article" date="2011" name="J. Bacteriol.">
        <title>Complete genome sequence of the cellulose-degrading bacterium Cellulosilyticum lentocellum.</title>
        <authorList>
            <consortium name="US DOE Joint Genome Institute"/>
            <person name="Miller D.A."/>
            <person name="Suen G."/>
            <person name="Bruce D."/>
            <person name="Copeland A."/>
            <person name="Cheng J.F."/>
            <person name="Detter C."/>
            <person name="Goodwin L.A."/>
            <person name="Han C.S."/>
            <person name="Hauser L.J."/>
            <person name="Land M.L."/>
            <person name="Lapidus A."/>
            <person name="Lucas S."/>
            <person name="Meincke L."/>
            <person name="Pitluck S."/>
            <person name="Tapia R."/>
            <person name="Teshima H."/>
            <person name="Woyke T."/>
            <person name="Fox B.G."/>
            <person name="Angert E.R."/>
            <person name="Currie C.R."/>
        </authorList>
    </citation>
    <scope>NUCLEOTIDE SEQUENCE [LARGE SCALE GENOMIC DNA]</scope>
    <source>
        <strain evidence="6">ATCC 49066 / DSM 5427 / NCIMB 11756 / RHM5</strain>
    </source>
</reference>
<dbReference type="AlphaFoldDB" id="F2JIT4"/>
<evidence type="ECO:0000313" key="6">
    <source>
        <dbReference type="Proteomes" id="UP000008467"/>
    </source>
</evidence>
<dbReference type="STRING" id="642492.Clole_0254"/>
<comment type="similarity">
    <text evidence="1">Belongs to the CdaR family.</text>
</comment>
<dbReference type="Pfam" id="PF17853">
    <property type="entry name" value="GGDEF_2"/>
    <property type="match status" value="1"/>
</dbReference>
<dbReference type="Pfam" id="PF05651">
    <property type="entry name" value="Diacid_rec"/>
    <property type="match status" value="1"/>
</dbReference>
<evidence type="ECO:0000259" key="3">
    <source>
        <dbReference type="Pfam" id="PF13556"/>
    </source>
</evidence>
<evidence type="ECO:0000313" key="5">
    <source>
        <dbReference type="EMBL" id="ADZ82006.1"/>
    </source>
</evidence>
<evidence type="ECO:0000256" key="1">
    <source>
        <dbReference type="ARBA" id="ARBA00006754"/>
    </source>
</evidence>
<dbReference type="eggNOG" id="COG3835">
    <property type="taxonomic scope" value="Bacteria"/>
</dbReference>
<organism evidence="5 6">
    <name type="scientific">Cellulosilyticum lentocellum (strain ATCC 49066 / DSM 5427 / NCIMB 11756 / RHM5)</name>
    <name type="common">Clostridium lentocellum</name>
    <dbReference type="NCBI Taxonomy" id="642492"/>
    <lineage>
        <taxon>Bacteria</taxon>
        <taxon>Bacillati</taxon>
        <taxon>Bacillota</taxon>
        <taxon>Clostridia</taxon>
        <taxon>Lachnospirales</taxon>
        <taxon>Cellulosilyticaceae</taxon>
        <taxon>Cellulosilyticum</taxon>
    </lineage>
</organism>
<dbReference type="SUPFAM" id="SSF46689">
    <property type="entry name" value="Homeodomain-like"/>
    <property type="match status" value="1"/>
</dbReference>